<dbReference type="AlphaFoldDB" id="A0A5K1U9X2"/>
<gene>
    <name evidence="1" type="ORF">CL6EHI_163620</name>
</gene>
<dbReference type="EMBL" id="BDEQ01000001">
    <property type="protein sequence ID" value="GAT96007.1"/>
    <property type="molecule type" value="Genomic_DNA"/>
</dbReference>
<dbReference type="VEuPathDB" id="AmoebaDB:KM1_332020"/>
<dbReference type="VEuPathDB" id="AmoebaDB:EHI5A_116860"/>
<dbReference type="OMA" id="MEPYNEV"/>
<dbReference type="VEuPathDB" id="AmoebaDB:EHI_163620"/>
<evidence type="ECO:0000313" key="2">
    <source>
        <dbReference type="Proteomes" id="UP000078387"/>
    </source>
</evidence>
<accession>A0A5K1U9X2</accession>
<evidence type="ECO:0000313" key="1">
    <source>
        <dbReference type="EMBL" id="GAT96007.1"/>
    </source>
</evidence>
<comment type="caution">
    <text evidence="1">The sequence shown here is derived from an EMBL/GenBank/DDBJ whole genome shotgun (WGS) entry which is preliminary data.</text>
</comment>
<dbReference type="Proteomes" id="UP000078387">
    <property type="component" value="Unassembled WGS sequence"/>
</dbReference>
<protein>
    <submittedName>
        <fullName evidence="1">Uncharacterized protein</fullName>
    </submittedName>
</protein>
<reference evidence="1 2" key="1">
    <citation type="submission" date="2016-05" db="EMBL/GenBank/DDBJ databases">
        <title>First whole genome sequencing of Entamoeba histolytica HM1:IMSS-clone-6.</title>
        <authorList>
            <person name="Mukherjee Avik.K."/>
            <person name="Izumyama S."/>
            <person name="Nakada-Tsukui K."/>
            <person name="Nozaki T."/>
        </authorList>
    </citation>
    <scope>NUCLEOTIDE SEQUENCE [LARGE SCALE GENOMIC DNA]</scope>
    <source>
        <strain evidence="1 2">HM1:IMSS clone 6</strain>
    </source>
</reference>
<proteinExistence type="predicted"/>
<name>A0A5K1U9X2_ENTHI</name>
<sequence length="125" mass="14351">MEPYKELIYQLSAQEENNKKAITDYIVSLNQTNTLFSKVLQSLMETSAANSQTLMSFIEKQSAYQLSQIECLKQQNIQLQFQVNQLQLQVNALQEGHESTKLQCSNLIKEMDKQNTNDSFVQSPI</sequence>
<organism evidence="1 2">
    <name type="scientific">Entamoeba histolytica</name>
    <dbReference type="NCBI Taxonomy" id="5759"/>
    <lineage>
        <taxon>Eukaryota</taxon>
        <taxon>Amoebozoa</taxon>
        <taxon>Evosea</taxon>
        <taxon>Archamoebae</taxon>
        <taxon>Mastigamoebida</taxon>
        <taxon>Entamoebidae</taxon>
        <taxon>Entamoeba</taxon>
    </lineage>
</organism>